<dbReference type="RefSeq" id="XP_050932237.1">
    <property type="nucleotide sequence ID" value="XM_051076280.1"/>
</dbReference>
<evidence type="ECO:0000313" key="15">
    <source>
        <dbReference type="RefSeq" id="XP_050932242.1"/>
    </source>
</evidence>
<sequence length="312" mass="35226">MFCHVTINSGSTHQFYLAVKQKSTWEKGKDIMPRNYTRKTRWGLTPIEEMKRAVSDAKGGKSIRSVAKERNIDRSTLQRYIKKSEEEEVKMTGYMGTAEANRIFPLELEKELADHIKKLAEQFHGLTQKKCRELASELAERNNISTPSNWTEKGLAGRMCKKQQHHGILYLDSDPLGSCLTTEMSSEFAEFEPSMVSDRPNLEQQAAAADDAPMVSISLSAELPSPGPAQPCSSQSDTNSHPSPAGYVSPSVILPFPKSQQPRKQTNRKHVKTRVLTDTPEKQEIERAQERQNIQKGKTERTIKEQAKLKKK</sequence>
<evidence type="ECO:0000256" key="1">
    <source>
        <dbReference type="SAM" id="MobiDB-lite"/>
    </source>
</evidence>
<proteinExistence type="predicted"/>
<dbReference type="RefSeq" id="XP_050932234.1">
    <property type="nucleotide sequence ID" value="XM_051076277.1"/>
</dbReference>
<evidence type="ECO:0000313" key="4">
    <source>
        <dbReference type="RefSeq" id="XP_050932231.1"/>
    </source>
</evidence>
<dbReference type="RefSeq" id="XP_050932238.1">
    <property type="nucleotide sequence ID" value="XM_051076281.1"/>
</dbReference>
<evidence type="ECO:0000313" key="11">
    <source>
        <dbReference type="RefSeq" id="XP_050932238.1"/>
    </source>
</evidence>
<dbReference type="RefSeq" id="XP_050932240.1">
    <property type="nucleotide sequence ID" value="XM_051076283.1"/>
</dbReference>
<dbReference type="RefSeq" id="XP_050932236.1">
    <property type="nucleotide sequence ID" value="XM_051076279.1"/>
</dbReference>
<gene>
    <name evidence="3 4 5 6 7 8 9 10 11 12 13 14 15" type="primary">LOC108886094</name>
</gene>
<dbReference type="RefSeq" id="XP_050932232.1">
    <property type="nucleotide sequence ID" value="XM_051076275.1"/>
</dbReference>
<dbReference type="RefSeq" id="XP_050932233.1">
    <property type="nucleotide sequence ID" value="XM_051076276.1"/>
</dbReference>
<feature type="region of interest" description="Disordered" evidence="1">
    <location>
        <begin position="219"/>
        <end position="312"/>
    </location>
</feature>
<evidence type="ECO:0000313" key="8">
    <source>
        <dbReference type="RefSeq" id="XP_050932235.1"/>
    </source>
</evidence>
<protein>
    <submittedName>
        <fullName evidence="3 4">Uncharacterized protein LOC108886094</fullName>
    </submittedName>
</protein>
<evidence type="ECO:0000313" key="2">
    <source>
        <dbReference type="Proteomes" id="UP000694890"/>
    </source>
</evidence>
<evidence type="ECO:0000313" key="9">
    <source>
        <dbReference type="RefSeq" id="XP_050932236.1"/>
    </source>
</evidence>
<dbReference type="RefSeq" id="XP_050932230.1">
    <property type="nucleotide sequence ID" value="XM_051076273.1"/>
</dbReference>
<evidence type="ECO:0000313" key="12">
    <source>
        <dbReference type="RefSeq" id="XP_050932239.1"/>
    </source>
</evidence>
<organism evidence="2 4">
    <name type="scientific">Lates calcarifer</name>
    <name type="common">Barramundi</name>
    <name type="synonym">Holocentrus calcarifer</name>
    <dbReference type="NCBI Taxonomy" id="8187"/>
    <lineage>
        <taxon>Eukaryota</taxon>
        <taxon>Metazoa</taxon>
        <taxon>Chordata</taxon>
        <taxon>Craniata</taxon>
        <taxon>Vertebrata</taxon>
        <taxon>Euteleostomi</taxon>
        <taxon>Actinopterygii</taxon>
        <taxon>Neopterygii</taxon>
        <taxon>Teleostei</taxon>
        <taxon>Neoteleostei</taxon>
        <taxon>Acanthomorphata</taxon>
        <taxon>Carangaria</taxon>
        <taxon>Carangaria incertae sedis</taxon>
        <taxon>Centropomidae</taxon>
        <taxon>Lates</taxon>
    </lineage>
</organism>
<evidence type="ECO:0000313" key="3">
    <source>
        <dbReference type="RefSeq" id="XP_050932230.1"/>
    </source>
</evidence>
<dbReference type="GeneID" id="108886094"/>
<name>A0AAJ8DUR1_LATCA</name>
<dbReference type="RefSeq" id="XP_050932231.1">
    <property type="nucleotide sequence ID" value="XM_051076274.1"/>
</dbReference>
<feature type="compositionally biased region" description="Basic and acidic residues" evidence="1">
    <location>
        <begin position="279"/>
        <end position="290"/>
    </location>
</feature>
<dbReference type="Proteomes" id="UP000694890">
    <property type="component" value="Linkage group LG15"/>
</dbReference>
<dbReference type="RefSeq" id="XP_050932242.1">
    <property type="nucleotide sequence ID" value="XM_051076285.1"/>
</dbReference>
<evidence type="ECO:0000313" key="10">
    <source>
        <dbReference type="RefSeq" id="XP_050932237.1"/>
    </source>
</evidence>
<dbReference type="RefSeq" id="XP_050932239.1">
    <property type="nucleotide sequence ID" value="XM_051076282.1"/>
</dbReference>
<evidence type="ECO:0000313" key="7">
    <source>
        <dbReference type="RefSeq" id="XP_050932234.1"/>
    </source>
</evidence>
<accession>A0AAJ8DUR1</accession>
<dbReference type="AlphaFoldDB" id="A0AAJ8DUR1"/>
<reference evidence="3 4" key="1">
    <citation type="submission" date="2025-04" db="UniProtKB">
        <authorList>
            <consortium name="RefSeq"/>
        </authorList>
    </citation>
    <scope>IDENTIFICATION</scope>
    <source>
        <tissue evidence="3 4">Brain</tissue>
    </source>
</reference>
<feature type="compositionally biased region" description="Polar residues" evidence="1">
    <location>
        <begin position="231"/>
        <end position="242"/>
    </location>
</feature>
<evidence type="ECO:0000313" key="14">
    <source>
        <dbReference type="RefSeq" id="XP_050932241.1"/>
    </source>
</evidence>
<dbReference type="RefSeq" id="XP_050932235.1">
    <property type="nucleotide sequence ID" value="XM_051076278.1"/>
</dbReference>
<evidence type="ECO:0000313" key="13">
    <source>
        <dbReference type="RefSeq" id="XP_050932240.1"/>
    </source>
</evidence>
<dbReference type="RefSeq" id="XP_050932241.1">
    <property type="nucleotide sequence ID" value="XM_051076284.1"/>
</dbReference>
<evidence type="ECO:0000313" key="5">
    <source>
        <dbReference type="RefSeq" id="XP_050932232.1"/>
    </source>
</evidence>
<evidence type="ECO:0000313" key="6">
    <source>
        <dbReference type="RefSeq" id="XP_050932233.1"/>
    </source>
</evidence>
<feature type="compositionally biased region" description="Basic and acidic residues" evidence="1">
    <location>
        <begin position="297"/>
        <end position="312"/>
    </location>
</feature>
<dbReference type="KEGG" id="lcf:108886094"/>